<reference evidence="1" key="2">
    <citation type="submission" date="2020-12" db="EMBL/GenBank/DDBJ databases">
        <authorList>
            <person name="Kanost M."/>
        </authorList>
    </citation>
    <scope>NUCLEOTIDE SEQUENCE</scope>
</reference>
<dbReference type="Pfam" id="PF13540">
    <property type="entry name" value="RCC1_2"/>
    <property type="match status" value="1"/>
</dbReference>
<sequence>MYIVSGSNIFTQWSLTGSVFPEFRRLLRSRCNFPINRAKLIFIHWSYNIFLIEGTFYITGTFYGNENIRILNLPEDCTSENAIVAGNDYKIVVIRRNTTTYWVINLENMEQREKKELCIERPVEDNAKKMKLNDHIIKISLLNDSCLFLTECGYVYAGILGSYVDTSHCVGKVVDIASGYEHFMLLTDAGKVYTWGEGGYVK</sequence>
<evidence type="ECO:0000313" key="2">
    <source>
        <dbReference type="Proteomes" id="UP000791440"/>
    </source>
</evidence>
<dbReference type="EMBL" id="JH668527">
    <property type="protein sequence ID" value="KAG6456907.1"/>
    <property type="molecule type" value="Genomic_DNA"/>
</dbReference>
<proteinExistence type="predicted"/>
<dbReference type="AlphaFoldDB" id="A0A922CSM2"/>
<evidence type="ECO:0000313" key="1">
    <source>
        <dbReference type="EMBL" id="KAG6456907.1"/>
    </source>
</evidence>
<protein>
    <submittedName>
        <fullName evidence="1">Uncharacterized protein</fullName>
    </submittedName>
</protein>
<gene>
    <name evidence="1" type="ORF">O3G_MSEX010006</name>
</gene>
<name>A0A922CSM2_MANSE</name>
<organism evidence="1 2">
    <name type="scientific">Manduca sexta</name>
    <name type="common">Tobacco hawkmoth</name>
    <name type="synonym">Tobacco hornworm</name>
    <dbReference type="NCBI Taxonomy" id="7130"/>
    <lineage>
        <taxon>Eukaryota</taxon>
        <taxon>Metazoa</taxon>
        <taxon>Ecdysozoa</taxon>
        <taxon>Arthropoda</taxon>
        <taxon>Hexapoda</taxon>
        <taxon>Insecta</taxon>
        <taxon>Pterygota</taxon>
        <taxon>Neoptera</taxon>
        <taxon>Endopterygota</taxon>
        <taxon>Lepidoptera</taxon>
        <taxon>Glossata</taxon>
        <taxon>Ditrysia</taxon>
        <taxon>Bombycoidea</taxon>
        <taxon>Sphingidae</taxon>
        <taxon>Sphinginae</taxon>
        <taxon>Sphingini</taxon>
        <taxon>Manduca</taxon>
    </lineage>
</organism>
<reference evidence="1" key="1">
    <citation type="journal article" date="2016" name="Insect Biochem. Mol. Biol.">
        <title>Multifaceted biological insights from a draft genome sequence of the tobacco hornworm moth, Manduca sexta.</title>
        <authorList>
            <person name="Kanost M.R."/>
            <person name="Arrese E.L."/>
            <person name="Cao X."/>
            <person name="Chen Y.R."/>
            <person name="Chellapilla S."/>
            <person name="Goldsmith M.R."/>
            <person name="Grosse-Wilde E."/>
            <person name="Heckel D.G."/>
            <person name="Herndon N."/>
            <person name="Jiang H."/>
            <person name="Papanicolaou A."/>
            <person name="Qu J."/>
            <person name="Soulages J.L."/>
            <person name="Vogel H."/>
            <person name="Walters J."/>
            <person name="Waterhouse R.M."/>
            <person name="Ahn S.J."/>
            <person name="Almeida F.C."/>
            <person name="An C."/>
            <person name="Aqrawi P."/>
            <person name="Bretschneider A."/>
            <person name="Bryant W.B."/>
            <person name="Bucks S."/>
            <person name="Chao H."/>
            <person name="Chevignon G."/>
            <person name="Christen J.M."/>
            <person name="Clarke D.F."/>
            <person name="Dittmer N.T."/>
            <person name="Ferguson L.C.F."/>
            <person name="Garavelou S."/>
            <person name="Gordon K.H.J."/>
            <person name="Gunaratna R.T."/>
            <person name="Han Y."/>
            <person name="Hauser F."/>
            <person name="He Y."/>
            <person name="Heidel-Fischer H."/>
            <person name="Hirsh A."/>
            <person name="Hu Y."/>
            <person name="Jiang H."/>
            <person name="Kalra D."/>
            <person name="Klinner C."/>
            <person name="Konig C."/>
            <person name="Kovar C."/>
            <person name="Kroll A.R."/>
            <person name="Kuwar S.S."/>
            <person name="Lee S.L."/>
            <person name="Lehman R."/>
            <person name="Li K."/>
            <person name="Li Z."/>
            <person name="Liang H."/>
            <person name="Lovelace S."/>
            <person name="Lu Z."/>
            <person name="Mansfield J.H."/>
            <person name="McCulloch K.J."/>
            <person name="Mathew T."/>
            <person name="Morton B."/>
            <person name="Muzny D.M."/>
            <person name="Neunemann D."/>
            <person name="Ongeri F."/>
            <person name="Pauchet Y."/>
            <person name="Pu L.L."/>
            <person name="Pyrousis I."/>
            <person name="Rao X.J."/>
            <person name="Redding A."/>
            <person name="Roesel C."/>
            <person name="Sanchez-Gracia A."/>
            <person name="Schaack S."/>
            <person name="Shukla A."/>
            <person name="Tetreau G."/>
            <person name="Wang Y."/>
            <person name="Xiong G.H."/>
            <person name="Traut W."/>
            <person name="Walsh T.K."/>
            <person name="Worley K.C."/>
            <person name="Wu D."/>
            <person name="Wu W."/>
            <person name="Wu Y.Q."/>
            <person name="Zhang X."/>
            <person name="Zou Z."/>
            <person name="Zucker H."/>
            <person name="Briscoe A.D."/>
            <person name="Burmester T."/>
            <person name="Clem R.J."/>
            <person name="Feyereisen R."/>
            <person name="Grimmelikhuijzen C.J.P."/>
            <person name="Hamodrakas S.J."/>
            <person name="Hansson B.S."/>
            <person name="Huguet E."/>
            <person name="Jermiin L.S."/>
            <person name="Lan Q."/>
            <person name="Lehman H.K."/>
            <person name="Lorenzen M."/>
            <person name="Merzendorfer H."/>
            <person name="Michalopoulos I."/>
            <person name="Morton D.B."/>
            <person name="Muthukrishnan S."/>
            <person name="Oakeshott J.G."/>
            <person name="Palmer W."/>
            <person name="Park Y."/>
            <person name="Passarelli A.L."/>
            <person name="Rozas J."/>
            <person name="Schwartz L.M."/>
            <person name="Smith W."/>
            <person name="Southgate A."/>
            <person name="Vilcinskas A."/>
            <person name="Vogt R."/>
            <person name="Wang P."/>
            <person name="Werren J."/>
            <person name="Yu X.Q."/>
            <person name="Zhou J.J."/>
            <person name="Brown S.J."/>
            <person name="Scherer S.E."/>
            <person name="Richards S."/>
            <person name="Blissard G.W."/>
        </authorList>
    </citation>
    <scope>NUCLEOTIDE SEQUENCE</scope>
</reference>
<dbReference type="Proteomes" id="UP000791440">
    <property type="component" value="Unassembled WGS sequence"/>
</dbReference>
<comment type="caution">
    <text evidence="1">The sequence shown here is derived from an EMBL/GenBank/DDBJ whole genome shotgun (WGS) entry which is preliminary data.</text>
</comment>
<accession>A0A922CSM2</accession>
<keyword evidence="2" id="KW-1185">Reference proteome</keyword>